<evidence type="ECO:0000313" key="3">
    <source>
        <dbReference type="EMBL" id="QHT79413.1"/>
    </source>
</evidence>
<feature type="compositionally biased region" description="Acidic residues" evidence="1">
    <location>
        <begin position="186"/>
        <end position="201"/>
    </location>
</feature>
<evidence type="ECO:0000256" key="1">
    <source>
        <dbReference type="SAM" id="MobiDB-lite"/>
    </source>
</evidence>
<feature type="compositionally biased region" description="Polar residues" evidence="1">
    <location>
        <begin position="65"/>
        <end position="75"/>
    </location>
</feature>
<feature type="compositionally biased region" description="Low complexity" evidence="1">
    <location>
        <begin position="254"/>
        <end position="273"/>
    </location>
</feature>
<reference evidence="3" key="1">
    <citation type="journal article" date="2020" name="Nature">
        <title>Giant virus diversity and host interactions through global metagenomics.</title>
        <authorList>
            <person name="Schulz F."/>
            <person name="Roux S."/>
            <person name="Paez-Espino D."/>
            <person name="Jungbluth S."/>
            <person name="Walsh D.A."/>
            <person name="Denef V.J."/>
            <person name="McMahon K.D."/>
            <person name="Konstantinidis K.T."/>
            <person name="Eloe-Fadrosh E.A."/>
            <person name="Kyrpides N.C."/>
            <person name="Woyke T."/>
        </authorList>
    </citation>
    <scope>NUCLEOTIDE SEQUENCE</scope>
    <source>
        <strain evidence="3">GVMAG-M-3300023184-101</strain>
    </source>
</reference>
<keyword evidence="2" id="KW-0812">Transmembrane</keyword>
<name>A0A6C0HHC0_9ZZZZ</name>
<accession>A0A6C0HHC0</accession>
<feature type="transmembrane region" description="Helical" evidence="2">
    <location>
        <begin position="7"/>
        <end position="28"/>
    </location>
</feature>
<organism evidence="3">
    <name type="scientific">viral metagenome</name>
    <dbReference type="NCBI Taxonomy" id="1070528"/>
    <lineage>
        <taxon>unclassified sequences</taxon>
        <taxon>metagenomes</taxon>
        <taxon>organismal metagenomes</taxon>
    </lineage>
</organism>
<sequence>MSIFRSMNISLIASIGISLVLCGAIVYYCNSRLHMVEVAILRQNQVLSSFIANVQNEFGAARPPTIQQEVTSEDLSTPEARASADKIVVSDDENDNDDSDEDDDDSSSESDTEDEDCDTEDNIKVISNDKETCFIQVSDDMPTHHIKIVDVQDLSMFISEINLDTLPTHHHNNSFNQSSSTIYEIEDDNSESDNESDDESDNESKKLSNTKAKDDSIKIGNVVKVDKLDITSLKIKIEPGEEETQEQSRDSVSHEPASASHEPASASHEPASALHEPASTSHEPASHEPASTSHEPASALHEPANQTPLKHDQMRVDDLRKLVVDKHLSTKEEVKKLKKPELLFLLQPLEPKTTSDI</sequence>
<keyword evidence="2" id="KW-1133">Transmembrane helix</keyword>
<keyword evidence="2" id="KW-0472">Membrane</keyword>
<feature type="compositionally biased region" description="Polar residues" evidence="1">
    <location>
        <begin position="278"/>
        <end position="295"/>
    </location>
</feature>
<dbReference type="EMBL" id="MN739949">
    <property type="protein sequence ID" value="QHT79413.1"/>
    <property type="molecule type" value="Genomic_DNA"/>
</dbReference>
<feature type="compositionally biased region" description="Acidic residues" evidence="1">
    <location>
        <begin position="90"/>
        <end position="120"/>
    </location>
</feature>
<dbReference type="AlphaFoldDB" id="A0A6C0HHC0"/>
<feature type="region of interest" description="Disordered" evidence="1">
    <location>
        <begin position="238"/>
        <end position="313"/>
    </location>
</feature>
<feature type="region of interest" description="Disordered" evidence="1">
    <location>
        <begin position="186"/>
        <end position="213"/>
    </location>
</feature>
<protein>
    <submittedName>
        <fullName evidence="3">Uncharacterized protein</fullName>
    </submittedName>
</protein>
<feature type="compositionally biased region" description="Basic and acidic residues" evidence="1">
    <location>
        <begin position="202"/>
        <end position="213"/>
    </location>
</feature>
<feature type="region of interest" description="Disordered" evidence="1">
    <location>
        <begin position="63"/>
        <end position="123"/>
    </location>
</feature>
<evidence type="ECO:0000256" key="2">
    <source>
        <dbReference type="SAM" id="Phobius"/>
    </source>
</evidence>
<proteinExistence type="predicted"/>